<sequence length="139" mass="15373">MADLCSCSLNSVVHGLRELAISKSFRPRDDSKIKALISAAKSGASAPASELQSIVSQIAMNVHGVYVLKSTGNPAIDPLRLFEDLDTFFKCRNVVIDLFRGKEPNAKINKQEIRIAAQTRLKKDISDSEYNQVGKIIYY</sequence>
<dbReference type="EMBL" id="AMZH03006812">
    <property type="protein sequence ID" value="RRT62882.1"/>
    <property type="molecule type" value="Genomic_DNA"/>
</dbReference>
<name>A0A426ZFX7_ENSVE</name>
<reference evidence="1 2" key="1">
    <citation type="journal article" date="2014" name="Agronomy (Basel)">
        <title>A Draft Genome Sequence for Ensete ventricosum, the Drought-Tolerant Tree Against Hunger.</title>
        <authorList>
            <person name="Harrison J."/>
            <person name="Moore K.A."/>
            <person name="Paszkiewicz K."/>
            <person name="Jones T."/>
            <person name="Grant M."/>
            <person name="Ambacheew D."/>
            <person name="Muzemil S."/>
            <person name="Studholme D.J."/>
        </authorList>
    </citation>
    <scope>NUCLEOTIDE SEQUENCE [LARGE SCALE GENOMIC DNA]</scope>
</reference>
<evidence type="ECO:0000313" key="2">
    <source>
        <dbReference type="Proteomes" id="UP000287651"/>
    </source>
</evidence>
<dbReference type="PANTHER" id="PTHR12069:SF0">
    <property type="entry name" value="DNA-DIRECTED RNA POLYMERASE III SUBUNIT RPC5"/>
    <property type="match status" value="1"/>
</dbReference>
<dbReference type="GO" id="GO:0005666">
    <property type="term" value="C:RNA polymerase III complex"/>
    <property type="evidence" value="ECO:0007669"/>
    <property type="project" value="TreeGrafter"/>
</dbReference>
<dbReference type="GO" id="GO:0042797">
    <property type="term" value="P:tRNA transcription by RNA polymerase III"/>
    <property type="evidence" value="ECO:0007669"/>
    <property type="project" value="TreeGrafter"/>
</dbReference>
<gene>
    <name evidence="1" type="ORF">B296_00012700</name>
</gene>
<comment type="caution">
    <text evidence="1">The sequence shown here is derived from an EMBL/GenBank/DDBJ whole genome shotgun (WGS) entry which is preliminary data.</text>
</comment>
<organism evidence="1 2">
    <name type="scientific">Ensete ventricosum</name>
    <name type="common">Abyssinian banana</name>
    <name type="synonym">Musa ensete</name>
    <dbReference type="NCBI Taxonomy" id="4639"/>
    <lineage>
        <taxon>Eukaryota</taxon>
        <taxon>Viridiplantae</taxon>
        <taxon>Streptophyta</taxon>
        <taxon>Embryophyta</taxon>
        <taxon>Tracheophyta</taxon>
        <taxon>Spermatophyta</taxon>
        <taxon>Magnoliopsida</taxon>
        <taxon>Liliopsida</taxon>
        <taxon>Zingiberales</taxon>
        <taxon>Musaceae</taxon>
        <taxon>Ensete</taxon>
    </lineage>
</organism>
<dbReference type="PANTHER" id="PTHR12069">
    <property type="entry name" value="DNA-DIRECTED RNA POLYMERASES III 80 KDA POLYPEPTIDE RNA POLYMERASE III SUBUNIT 5"/>
    <property type="match status" value="1"/>
</dbReference>
<dbReference type="Proteomes" id="UP000287651">
    <property type="component" value="Unassembled WGS sequence"/>
</dbReference>
<dbReference type="AlphaFoldDB" id="A0A426ZFX7"/>
<protein>
    <submittedName>
        <fullName evidence="1">Uncharacterized protein</fullName>
    </submittedName>
</protein>
<accession>A0A426ZFX7</accession>
<evidence type="ECO:0000313" key="1">
    <source>
        <dbReference type="EMBL" id="RRT62882.1"/>
    </source>
</evidence>
<dbReference type="InterPro" id="IPR006886">
    <property type="entry name" value="RNA_pol_III_Rpc5"/>
</dbReference>
<proteinExistence type="predicted"/>